<reference evidence="2" key="2">
    <citation type="submission" date="2020-09" db="EMBL/GenBank/DDBJ databases">
        <authorList>
            <person name="Sun Q."/>
            <person name="Kim S."/>
        </authorList>
    </citation>
    <scope>NUCLEOTIDE SEQUENCE</scope>
    <source>
        <strain evidence="2">KCTC 32513</strain>
    </source>
</reference>
<proteinExistence type="predicted"/>
<evidence type="ECO:0000313" key="3">
    <source>
        <dbReference type="Proteomes" id="UP000634004"/>
    </source>
</evidence>
<dbReference type="InterPro" id="IPR009562">
    <property type="entry name" value="DUF1178"/>
</dbReference>
<dbReference type="Pfam" id="PF06676">
    <property type="entry name" value="DUF1178"/>
    <property type="match status" value="1"/>
</dbReference>
<sequence>MIKYDLRCEHDHGFEGWFGSSVDYDDQAAAGLLVCPECGSQQIEKAIMAPAVRRSDKTAAIAAAIRTEIANNCDDVGDSFTEEARAMFYGDAPSRGIYGQATPQQAKDMAEEGIPALPLPNILDPKRAKGKLN</sequence>
<evidence type="ECO:0008006" key="4">
    <source>
        <dbReference type="Google" id="ProtNLM"/>
    </source>
</evidence>
<reference evidence="2" key="1">
    <citation type="journal article" date="2014" name="Int. J. Syst. Evol. Microbiol.">
        <title>Complete genome sequence of Corynebacterium casei LMG S-19264T (=DSM 44701T), isolated from a smear-ripened cheese.</title>
        <authorList>
            <consortium name="US DOE Joint Genome Institute (JGI-PGF)"/>
            <person name="Walter F."/>
            <person name="Albersmeier A."/>
            <person name="Kalinowski J."/>
            <person name="Ruckert C."/>
        </authorList>
    </citation>
    <scope>NUCLEOTIDE SEQUENCE</scope>
    <source>
        <strain evidence="2">KCTC 32513</strain>
    </source>
</reference>
<feature type="region of interest" description="Disordered" evidence="1">
    <location>
        <begin position="99"/>
        <end position="133"/>
    </location>
</feature>
<comment type="caution">
    <text evidence="2">The sequence shown here is derived from an EMBL/GenBank/DDBJ whole genome shotgun (WGS) entry which is preliminary data.</text>
</comment>
<dbReference type="Proteomes" id="UP000634004">
    <property type="component" value="Unassembled WGS sequence"/>
</dbReference>
<dbReference type="RefSeq" id="WP_189498824.1">
    <property type="nucleotide sequence ID" value="NZ_BMZH01000011.1"/>
</dbReference>
<dbReference type="AlphaFoldDB" id="A0A8J3CTX7"/>
<dbReference type="PIRSF" id="PIRSF032131">
    <property type="entry name" value="UCP032131"/>
    <property type="match status" value="1"/>
</dbReference>
<gene>
    <name evidence="2" type="ORF">GCM10009069_24330</name>
</gene>
<organism evidence="2 3">
    <name type="scientific">Algimonas arctica</name>
    <dbReference type="NCBI Taxonomy" id="1479486"/>
    <lineage>
        <taxon>Bacteria</taxon>
        <taxon>Pseudomonadati</taxon>
        <taxon>Pseudomonadota</taxon>
        <taxon>Alphaproteobacteria</taxon>
        <taxon>Maricaulales</taxon>
        <taxon>Robiginitomaculaceae</taxon>
        <taxon>Algimonas</taxon>
    </lineage>
</organism>
<name>A0A8J3CTX7_9PROT</name>
<dbReference type="EMBL" id="BMZH01000011">
    <property type="protein sequence ID" value="GHB00603.1"/>
    <property type="molecule type" value="Genomic_DNA"/>
</dbReference>
<accession>A0A8J3CTX7</accession>
<protein>
    <recommendedName>
        <fullName evidence="4">DUF1178 family protein</fullName>
    </recommendedName>
</protein>
<keyword evidence="3" id="KW-1185">Reference proteome</keyword>
<evidence type="ECO:0000313" key="2">
    <source>
        <dbReference type="EMBL" id="GHB00603.1"/>
    </source>
</evidence>
<evidence type="ECO:0000256" key="1">
    <source>
        <dbReference type="SAM" id="MobiDB-lite"/>
    </source>
</evidence>